<accession>A0A9Q3CWX3</accession>
<evidence type="ECO:0000313" key="2">
    <source>
        <dbReference type="Proteomes" id="UP000765509"/>
    </source>
</evidence>
<dbReference type="Proteomes" id="UP000765509">
    <property type="component" value="Unassembled WGS sequence"/>
</dbReference>
<keyword evidence="2" id="KW-1185">Reference proteome</keyword>
<organism evidence="1 2">
    <name type="scientific">Austropuccinia psidii MF-1</name>
    <dbReference type="NCBI Taxonomy" id="1389203"/>
    <lineage>
        <taxon>Eukaryota</taxon>
        <taxon>Fungi</taxon>
        <taxon>Dikarya</taxon>
        <taxon>Basidiomycota</taxon>
        <taxon>Pucciniomycotina</taxon>
        <taxon>Pucciniomycetes</taxon>
        <taxon>Pucciniales</taxon>
        <taxon>Sphaerophragmiaceae</taxon>
        <taxon>Austropuccinia</taxon>
    </lineage>
</organism>
<dbReference type="EMBL" id="AVOT02010327">
    <property type="protein sequence ID" value="MBW0489936.1"/>
    <property type="molecule type" value="Genomic_DNA"/>
</dbReference>
<gene>
    <name evidence="1" type="ORF">O181_029651</name>
</gene>
<comment type="caution">
    <text evidence="1">The sequence shown here is derived from an EMBL/GenBank/DDBJ whole genome shotgun (WGS) entry which is preliminary data.</text>
</comment>
<reference evidence="1" key="1">
    <citation type="submission" date="2021-03" db="EMBL/GenBank/DDBJ databases">
        <title>Draft genome sequence of rust myrtle Austropuccinia psidii MF-1, a brazilian biotype.</title>
        <authorList>
            <person name="Quecine M.C."/>
            <person name="Pachon D.M.R."/>
            <person name="Bonatelli M.L."/>
            <person name="Correr F.H."/>
            <person name="Franceschini L.M."/>
            <person name="Leite T.F."/>
            <person name="Margarido G.R.A."/>
            <person name="Almeida C.A."/>
            <person name="Ferrarezi J.A."/>
            <person name="Labate C.A."/>
        </authorList>
    </citation>
    <scope>NUCLEOTIDE SEQUENCE</scope>
    <source>
        <strain evidence="1">MF-1</strain>
    </source>
</reference>
<dbReference type="AlphaFoldDB" id="A0A9Q3CWX3"/>
<protein>
    <submittedName>
        <fullName evidence="1">Uncharacterized protein</fullName>
    </submittedName>
</protein>
<sequence length="117" mass="12728">MRLRHCPPSPPSPLLRLAHPCLIFSLAYNPYAASGPSSYSSNATLTPHYTSLHPHYMPLMLLTILTLAVPPNMPPMLLTILTLAVPSRHASNAPYHTYSSGVPSQHASNAAYHPYSV</sequence>
<name>A0A9Q3CWX3_9BASI</name>
<proteinExistence type="predicted"/>
<evidence type="ECO:0000313" key="1">
    <source>
        <dbReference type="EMBL" id="MBW0489936.1"/>
    </source>
</evidence>